<evidence type="ECO:0000256" key="1">
    <source>
        <dbReference type="SAM" id="Phobius"/>
    </source>
</evidence>
<gene>
    <name evidence="2" type="ORF">ACFYKX_06820</name>
</gene>
<sequence>MTGAWVLVILIAVMIVFVITVHAISKHRERPILTQKDVMEALKNRDDDEH</sequence>
<keyword evidence="1" id="KW-0812">Transmembrane</keyword>
<evidence type="ECO:0008006" key="4">
    <source>
        <dbReference type="Google" id="ProtNLM"/>
    </source>
</evidence>
<name>A0ABW6K812_9BACI</name>
<keyword evidence="3" id="KW-1185">Reference proteome</keyword>
<reference evidence="2 3" key="1">
    <citation type="submission" date="2024-08" db="EMBL/GenBank/DDBJ databases">
        <title>Two novel Cytobacillus novel species.</title>
        <authorList>
            <person name="Liu G."/>
        </authorList>
    </citation>
    <scope>NUCLEOTIDE SEQUENCE [LARGE SCALE GENOMIC DNA]</scope>
    <source>
        <strain evidence="2 3">FJAT-54145</strain>
    </source>
</reference>
<comment type="caution">
    <text evidence="2">The sequence shown here is derived from an EMBL/GenBank/DDBJ whole genome shotgun (WGS) entry which is preliminary data.</text>
</comment>
<dbReference type="EMBL" id="JBIACK010000002">
    <property type="protein sequence ID" value="MFE8700317.1"/>
    <property type="molecule type" value="Genomic_DNA"/>
</dbReference>
<keyword evidence="1" id="KW-0472">Membrane</keyword>
<feature type="transmembrane region" description="Helical" evidence="1">
    <location>
        <begin position="6"/>
        <end position="24"/>
    </location>
</feature>
<organism evidence="2 3">
    <name type="scientific">Cytobacillus spartinae</name>
    <dbReference type="NCBI Taxonomy" id="3299023"/>
    <lineage>
        <taxon>Bacteria</taxon>
        <taxon>Bacillati</taxon>
        <taxon>Bacillota</taxon>
        <taxon>Bacilli</taxon>
        <taxon>Bacillales</taxon>
        <taxon>Bacillaceae</taxon>
        <taxon>Cytobacillus</taxon>
    </lineage>
</organism>
<dbReference type="RefSeq" id="WP_389359375.1">
    <property type="nucleotide sequence ID" value="NZ_JBIACK010000002.1"/>
</dbReference>
<proteinExistence type="predicted"/>
<dbReference type="Proteomes" id="UP001601059">
    <property type="component" value="Unassembled WGS sequence"/>
</dbReference>
<evidence type="ECO:0000313" key="3">
    <source>
        <dbReference type="Proteomes" id="UP001601059"/>
    </source>
</evidence>
<evidence type="ECO:0000313" key="2">
    <source>
        <dbReference type="EMBL" id="MFE8700317.1"/>
    </source>
</evidence>
<accession>A0ABW6K812</accession>
<protein>
    <recommendedName>
        <fullName evidence="4">YtzI protein</fullName>
    </recommendedName>
</protein>
<keyword evidence="1" id="KW-1133">Transmembrane helix</keyword>